<dbReference type="GO" id="GO:0031628">
    <property type="term" value="F:opioid receptor binding"/>
    <property type="evidence" value="ECO:0007669"/>
    <property type="project" value="TreeGrafter"/>
</dbReference>
<dbReference type="GeneTree" id="ENSGT00950000183149"/>
<reference evidence="7" key="1">
    <citation type="submission" date="2025-08" db="UniProtKB">
        <authorList>
            <consortium name="Ensembl"/>
        </authorList>
    </citation>
    <scope>IDENTIFICATION</scope>
</reference>
<dbReference type="GO" id="GO:0007218">
    <property type="term" value="P:neuropeptide signaling pathway"/>
    <property type="evidence" value="ECO:0007669"/>
    <property type="project" value="InterPro"/>
</dbReference>
<feature type="region of interest" description="Disordered" evidence="5">
    <location>
        <begin position="106"/>
        <end position="133"/>
    </location>
</feature>
<dbReference type="GO" id="GO:0043025">
    <property type="term" value="C:neuronal cell body"/>
    <property type="evidence" value="ECO:0007669"/>
    <property type="project" value="TreeGrafter"/>
</dbReference>
<dbReference type="InterPro" id="IPR006024">
    <property type="entry name" value="Opioid_neupept"/>
</dbReference>
<reference evidence="7" key="2">
    <citation type="submission" date="2025-09" db="UniProtKB">
        <authorList>
            <consortium name="Ensembl"/>
        </authorList>
    </citation>
    <scope>IDENTIFICATION</scope>
</reference>
<keyword evidence="6" id="KW-0732">Signal</keyword>
<evidence type="ECO:0000313" key="7">
    <source>
        <dbReference type="Ensembl" id="ENSSCAP00000019974.1"/>
    </source>
</evidence>
<feature type="signal peptide" evidence="6">
    <location>
        <begin position="1"/>
        <end position="20"/>
    </location>
</feature>
<dbReference type="Pfam" id="PF01160">
    <property type="entry name" value="Opiods_neuropep"/>
    <property type="match status" value="1"/>
</dbReference>
<dbReference type="InterPro" id="IPR002367">
    <property type="entry name" value="Nociceptin"/>
</dbReference>
<name>A0A8C9NHL5_SERCA</name>
<evidence type="ECO:0000256" key="6">
    <source>
        <dbReference type="SAM" id="SignalP"/>
    </source>
</evidence>
<organism evidence="7 8">
    <name type="scientific">Serinus canaria</name>
    <name type="common">Island canary</name>
    <name type="synonym">Fringilla canaria</name>
    <dbReference type="NCBI Taxonomy" id="9135"/>
    <lineage>
        <taxon>Eukaryota</taxon>
        <taxon>Metazoa</taxon>
        <taxon>Chordata</taxon>
        <taxon>Craniata</taxon>
        <taxon>Vertebrata</taxon>
        <taxon>Euteleostomi</taxon>
        <taxon>Archelosauria</taxon>
        <taxon>Archosauria</taxon>
        <taxon>Dinosauria</taxon>
        <taxon>Saurischia</taxon>
        <taxon>Theropoda</taxon>
        <taxon>Coelurosauria</taxon>
        <taxon>Aves</taxon>
        <taxon>Neognathae</taxon>
        <taxon>Neoaves</taxon>
        <taxon>Telluraves</taxon>
        <taxon>Australaves</taxon>
        <taxon>Passeriformes</taxon>
        <taxon>Passeroidea</taxon>
        <taxon>Fringillidae</taxon>
        <taxon>Carduelinae</taxon>
        <taxon>Serinus</taxon>
    </lineage>
</organism>
<dbReference type="PRINTS" id="PR01031">
    <property type="entry name" value="ORPHNNPRCRSR"/>
</dbReference>
<keyword evidence="8" id="KW-1185">Reference proteome</keyword>
<evidence type="ECO:0000256" key="5">
    <source>
        <dbReference type="SAM" id="MobiDB-lite"/>
    </source>
</evidence>
<keyword evidence="4" id="KW-1015">Disulfide bond</keyword>
<dbReference type="PANTHER" id="PTHR11438">
    <property type="entry name" value="PROENKEPHALIN"/>
    <property type="match status" value="1"/>
</dbReference>
<gene>
    <name evidence="7" type="primary">PDYN</name>
</gene>
<dbReference type="GO" id="GO:0007268">
    <property type="term" value="P:chemical synaptic transmission"/>
    <property type="evidence" value="ECO:0007669"/>
    <property type="project" value="InterPro"/>
</dbReference>
<dbReference type="GO" id="GO:0030425">
    <property type="term" value="C:dendrite"/>
    <property type="evidence" value="ECO:0007669"/>
    <property type="project" value="TreeGrafter"/>
</dbReference>
<evidence type="ECO:0000256" key="3">
    <source>
        <dbReference type="ARBA" id="ARBA00022525"/>
    </source>
</evidence>
<dbReference type="GO" id="GO:0005576">
    <property type="term" value="C:extracellular region"/>
    <property type="evidence" value="ECO:0007669"/>
    <property type="project" value="UniProtKB-SubCell"/>
</dbReference>
<proteinExistence type="inferred from homology"/>
<sequence>MARRALALALCLSLSAVASADCVTQCSLCRGSPRAPGAIVLQMCLWECQGSLSPGPEWEMCRKALALLQGLGAAELPPAPAKRYGGFMKMMSKAKLLSLLRENAHGKGGLSKKSGGFSRKPGERPTGAEGPELHKRYGGFLRRIRPKLKWDNQKRYGGFLRRQFKVTTRADEDPSAYSGEVSDL</sequence>
<evidence type="ECO:0000256" key="1">
    <source>
        <dbReference type="ARBA" id="ARBA00004613"/>
    </source>
</evidence>
<evidence type="ECO:0000256" key="2">
    <source>
        <dbReference type="ARBA" id="ARBA00008543"/>
    </source>
</evidence>
<dbReference type="AlphaFoldDB" id="A0A8C9NHL5"/>
<dbReference type="OMA" id="MCLWEYP"/>
<dbReference type="GO" id="GO:0005886">
    <property type="term" value="C:plasma membrane"/>
    <property type="evidence" value="ECO:0007669"/>
    <property type="project" value="Ensembl"/>
</dbReference>
<comment type="similarity">
    <text evidence="2">Belongs to the opioid neuropeptide precursor family.</text>
</comment>
<dbReference type="PRINTS" id="PR01028">
    <property type="entry name" value="OPIOIDPRCRSR"/>
</dbReference>
<comment type="subcellular location">
    <subcellularLocation>
        <location evidence="1">Secreted</location>
    </subcellularLocation>
</comment>
<dbReference type="Ensembl" id="ENSSCAT00000022307.1">
    <property type="protein sequence ID" value="ENSSCAP00000019974.1"/>
    <property type="gene ID" value="ENSSCAG00000014416.1"/>
</dbReference>
<protein>
    <submittedName>
        <fullName evidence="7">Prodynorphin</fullName>
    </submittedName>
</protein>
<dbReference type="PANTHER" id="PTHR11438:SF4">
    <property type="entry name" value="PROENKEPHALIN-B"/>
    <property type="match status" value="1"/>
</dbReference>
<feature type="chain" id="PRO_5034778770" evidence="6">
    <location>
        <begin position="21"/>
        <end position="184"/>
    </location>
</feature>
<accession>A0A8C9NHL5</accession>
<dbReference type="GO" id="GO:0098992">
    <property type="term" value="C:neuronal dense core vesicle"/>
    <property type="evidence" value="ECO:0007669"/>
    <property type="project" value="Ensembl"/>
</dbReference>
<keyword evidence="3" id="KW-0964">Secreted</keyword>
<evidence type="ECO:0000256" key="4">
    <source>
        <dbReference type="ARBA" id="ARBA00023157"/>
    </source>
</evidence>
<dbReference type="GO" id="GO:0007600">
    <property type="term" value="P:sensory perception"/>
    <property type="evidence" value="ECO:0007669"/>
    <property type="project" value="TreeGrafter"/>
</dbReference>
<dbReference type="Proteomes" id="UP000694409">
    <property type="component" value="Unassembled WGS sequence"/>
</dbReference>
<evidence type="ECO:0000313" key="8">
    <source>
        <dbReference type="Proteomes" id="UP000694409"/>
    </source>
</evidence>
<dbReference type="GO" id="GO:0043679">
    <property type="term" value="C:axon terminus"/>
    <property type="evidence" value="ECO:0007669"/>
    <property type="project" value="TreeGrafter"/>
</dbReference>